<evidence type="ECO:0000313" key="2">
    <source>
        <dbReference type="Proteomes" id="UP001206925"/>
    </source>
</evidence>
<reference evidence="1" key="1">
    <citation type="submission" date="2022-06" db="EMBL/GenBank/DDBJ databases">
        <title>Uncovering the hologenomic basis of an extraordinary plant invasion.</title>
        <authorList>
            <person name="Bieker V.C."/>
            <person name="Martin M.D."/>
            <person name="Gilbert T."/>
            <person name="Hodgins K."/>
            <person name="Battlay P."/>
            <person name="Petersen B."/>
            <person name="Wilson J."/>
        </authorList>
    </citation>
    <scope>NUCLEOTIDE SEQUENCE</scope>
    <source>
        <strain evidence="1">AA19_3_7</strain>
        <tissue evidence="1">Leaf</tissue>
    </source>
</reference>
<accession>A0AAD5BU40</accession>
<protein>
    <submittedName>
        <fullName evidence="1">Uncharacterized protein</fullName>
    </submittedName>
</protein>
<evidence type="ECO:0000313" key="1">
    <source>
        <dbReference type="EMBL" id="KAI7729344.1"/>
    </source>
</evidence>
<dbReference type="Proteomes" id="UP001206925">
    <property type="component" value="Unassembled WGS sequence"/>
</dbReference>
<dbReference type="EMBL" id="JAMZMK010011018">
    <property type="protein sequence ID" value="KAI7729344.1"/>
    <property type="molecule type" value="Genomic_DNA"/>
</dbReference>
<keyword evidence="2" id="KW-1185">Reference proteome</keyword>
<sequence length="94" mass="10296">MYNFLCVAGCTNFGSPPQEFNIDLNFLDFKARMHHILKAIIVVIGFNMDMDHGSGASVVGPSMVANSSAYITFGLIIIVADRFISYLKIDVFSG</sequence>
<feature type="non-terminal residue" evidence="1">
    <location>
        <position position="94"/>
    </location>
</feature>
<name>A0AAD5BU40_AMBAR</name>
<gene>
    <name evidence="1" type="ORF">M8C21_004798</name>
</gene>
<dbReference type="AlphaFoldDB" id="A0AAD5BU40"/>
<organism evidence="1 2">
    <name type="scientific">Ambrosia artemisiifolia</name>
    <name type="common">Common ragweed</name>
    <dbReference type="NCBI Taxonomy" id="4212"/>
    <lineage>
        <taxon>Eukaryota</taxon>
        <taxon>Viridiplantae</taxon>
        <taxon>Streptophyta</taxon>
        <taxon>Embryophyta</taxon>
        <taxon>Tracheophyta</taxon>
        <taxon>Spermatophyta</taxon>
        <taxon>Magnoliopsida</taxon>
        <taxon>eudicotyledons</taxon>
        <taxon>Gunneridae</taxon>
        <taxon>Pentapetalae</taxon>
        <taxon>asterids</taxon>
        <taxon>campanulids</taxon>
        <taxon>Asterales</taxon>
        <taxon>Asteraceae</taxon>
        <taxon>Asteroideae</taxon>
        <taxon>Heliantheae alliance</taxon>
        <taxon>Heliantheae</taxon>
        <taxon>Ambrosia</taxon>
    </lineage>
</organism>
<comment type="caution">
    <text evidence="1">The sequence shown here is derived from an EMBL/GenBank/DDBJ whole genome shotgun (WGS) entry which is preliminary data.</text>
</comment>
<proteinExistence type="predicted"/>